<feature type="transmembrane region" description="Helical" evidence="1">
    <location>
        <begin position="43"/>
        <end position="66"/>
    </location>
</feature>
<gene>
    <name evidence="2" type="ORF">BAMA_11860</name>
</gene>
<protein>
    <recommendedName>
        <fullName evidence="4">DUF1648 domain-containing protein</fullName>
    </recommendedName>
</protein>
<name>A0A073JTU2_9BACI</name>
<evidence type="ECO:0000313" key="2">
    <source>
        <dbReference type="EMBL" id="KEK17657.1"/>
    </source>
</evidence>
<feature type="transmembrane region" description="Helical" evidence="1">
    <location>
        <begin position="110"/>
        <end position="132"/>
    </location>
</feature>
<sequence>MRKHLFVIALVSITLLAWIMAWSQLPADVIMHRNERGTADDVYIAKIGAMILDVGLMIVVAGILTVVPKIDPEKEKNVAFMKSYKIMKYVFLLCFFLVTMMTLFGRLGYVLPVGILLLGIASMIVIAAIYAYRIYKKESIEI</sequence>
<reference evidence="2 3" key="1">
    <citation type="submission" date="2014-06" db="EMBL/GenBank/DDBJ databases">
        <title>Draft genome sequence of Bacillus manliponensis JCM 15802 (MCCC 1A00708).</title>
        <authorList>
            <person name="Lai Q."/>
            <person name="Liu Y."/>
            <person name="Shao Z."/>
        </authorList>
    </citation>
    <scope>NUCLEOTIDE SEQUENCE [LARGE SCALE GENOMIC DNA]</scope>
    <source>
        <strain evidence="2 3">JCM 15802</strain>
    </source>
</reference>
<comment type="caution">
    <text evidence="2">The sequence shown here is derived from an EMBL/GenBank/DDBJ whole genome shotgun (WGS) entry which is preliminary data.</text>
</comment>
<dbReference type="STRING" id="574376.BAMA_11860"/>
<dbReference type="Proteomes" id="UP000027822">
    <property type="component" value="Unassembled WGS sequence"/>
</dbReference>
<dbReference type="eggNOG" id="COG5658">
    <property type="taxonomic scope" value="Bacteria"/>
</dbReference>
<dbReference type="PANTHER" id="PTHR37810:SF5">
    <property type="entry name" value="IMMUNITY PROTEIN SDPI"/>
    <property type="match status" value="1"/>
</dbReference>
<dbReference type="RefSeq" id="WP_034642777.1">
    <property type="nucleotide sequence ID" value="NZ_CBCSJC010000006.1"/>
</dbReference>
<evidence type="ECO:0008006" key="4">
    <source>
        <dbReference type="Google" id="ProtNLM"/>
    </source>
</evidence>
<dbReference type="EMBL" id="JOTN01000024">
    <property type="protein sequence ID" value="KEK17657.1"/>
    <property type="molecule type" value="Genomic_DNA"/>
</dbReference>
<dbReference type="AlphaFoldDB" id="A0A073JTU2"/>
<proteinExistence type="predicted"/>
<dbReference type="OrthoDB" id="9808690at2"/>
<keyword evidence="1" id="KW-0812">Transmembrane</keyword>
<evidence type="ECO:0000256" key="1">
    <source>
        <dbReference type="SAM" id="Phobius"/>
    </source>
</evidence>
<keyword evidence="1" id="KW-1133">Transmembrane helix</keyword>
<evidence type="ECO:0000313" key="3">
    <source>
        <dbReference type="Proteomes" id="UP000027822"/>
    </source>
</evidence>
<keyword evidence="3" id="KW-1185">Reference proteome</keyword>
<dbReference type="PANTHER" id="PTHR37810">
    <property type="entry name" value="IMMUNITY PROTEIN SDPI"/>
    <property type="match status" value="1"/>
</dbReference>
<dbReference type="GO" id="GO:0009636">
    <property type="term" value="P:response to toxic substance"/>
    <property type="evidence" value="ECO:0007669"/>
    <property type="project" value="TreeGrafter"/>
</dbReference>
<keyword evidence="1" id="KW-0472">Membrane</keyword>
<feature type="transmembrane region" description="Helical" evidence="1">
    <location>
        <begin position="86"/>
        <end position="104"/>
    </location>
</feature>
<accession>A0A073JTU2</accession>
<organism evidence="2 3">
    <name type="scientific">Bacillus manliponensis</name>
    <dbReference type="NCBI Taxonomy" id="574376"/>
    <lineage>
        <taxon>Bacteria</taxon>
        <taxon>Bacillati</taxon>
        <taxon>Bacillota</taxon>
        <taxon>Bacilli</taxon>
        <taxon>Bacillales</taxon>
        <taxon>Bacillaceae</taxon>
        <taxon>Bacillus</taxon>
        <taxon>Bacillus cereus group</taxon>
    </lineage>
</organism>